<name>A0A7Y9KIG8_9MICO</name>
<evidence type="ECO:0000256" key="1">
    <source>
        <dbReference type="SAM" id="MobiDB-lite"/>
    </source>
</evidence>
<reference evidence="2 3" key="1">
    <citation type="submission" date="2020-07" db="EMBL/GenBank/DDBJ databases">
        <title>Sequencing the genomes of 1000 actinobacteria strains.</title>
        <authorList>
            <person name="Klenk H.-P."/>
        </authorList>
    </citation>
    <scope>NUCLEOTIDE SEQUENCE [LARGE SCALE GENOMIC DNA]</scope>
    <source>
        <strain evidence="2 3">DSM 24662</strain>
    </source>
</reference>
<evidence type="ECO:0000313" key="2">
    <source>
        <dbReference type="EMBL" id="NYE18760.1"/>
    </source>
</evidence>
<dbReference type="AlphaFoldDB" id="A0A7Y9KIG8"/>
<protein>
    <submittedName>
        <fullName evidence="2">Uncharacterized protein</fullName>
    </submittedName>
</protein>
<feature type="compositionally biased region" description="Basic residues" evidence="1">
    <location>
        <begin position="1"/>
        <end position="10"/>
    </location>
</feature>
<organism evidence="2 3">
    <name type="scientific">Microbacterium immunditiarum</name>
    <dbReference type="NCBI Taxonomy" id="337480"/>
    <lineage>
        <taxon>Bacteria</taxon>
        <taxon>Bacillati</taxon>
        <taxon>Actinomycetota</taxon>
        <taxon>Actinomycetes</taxon>
        <taxon>Micrococcales</taxon>
        <taxon>Microbacteriaceae</taxon>
        <taxon>Microbacterium</taxon>
    </lineage>
</organism>
<keyword evidence="3" id="KW-1185">Reference proteome</keyword>
<proteinExistence type="predicted"/>
<comment type="caution">
    <text evidence="2">The sequence shown here is derived from an EMBL/GenBank/DDBJ whole genome shotgun (WGS) entry which is preliminary data.</text>
</comment>
<sequence>MAKQQQKKPAKASLKEKREQKRAKAQEGMVRVRKGS</sequence>
<gene>
    <name evidence="2" type="ORF">BJ991_000788</name>
</gene>
<feature type="compositionally biased region" description="Basic and acidic residues" evidence="1">
    <location>
        <begin position="13"/>
        <end position="25"/>
    </location>
</feature>
<dbReference type="Proteomes" id="UP000576969">
    <property type="component" value="Unassembled WGS sequence"/>
</dbReference>
<evidence type="ECO:0000313" key="3">
    <source>
        <dbReference type="Proteomes" id="UP000576969"/>
    </source>
</evidence>
<feature type="region of interest" description="Disordered" evidence="1">
    <location>
        <begin position="1"/>
        <end position="36"/>
    </location>
</feature>
<accession>A0A7Y9KIG8</accession>
<dbReference type="EMBL" id="JACCBV010000001">
    <property type="protein sequence ID" value="NYE18760.1"/>
    <property type="molecule type" value="Genomic_DNA"/>
</dbReference>